<proteinExistence type="predicted"/>
<evidence type="ECO:0000313" key="8">
    <source>
        <dbReference type="Proteomes" id="UP001371456"/>
    </source>
</evidence>
<evidence type="ECO:0000256" key="6">
    <source>
        <dbReference type="SAM" id="MobiDB-lite"/>
    </source>
</evidence>
<dbReference type="GO" id="GO:0008270">
    <property type="term" value="F:zinc ion binding"/>
    <property type="evidence" value="ECO:0007669"/>
    <property type="project" value="UniProtKB-KW"/>
</dbReference>
<protein>
    <submittedName>
        <fullName evidence="7">Uncharacterized protein</fullName>
    </submittedName>
</protein>
<organism evidence="7 8">
    <name type="scientific">Solanum bulbocastanum</name>
    <name type="common">Wild potato</name>
    <dbReference type="NCBI Taxonomy" id="147425"/>
    <lineage>
        <taxon>Eukaryota</taxon>
        <taxon>Viridiplantae</taxon>
        <taxon>Streptophyta</taxon>
        <taxon>Embryophyta</taxon>
        <taxon>Tracheophyta</taxon>
        <taxon>Spermatophyta</taxon>
        <taxon>Magnoliopsida</taxon>
        <taxon>eudicotyledons</taxon>
        <taxon>Gunneridae</taxon>
        <taxon>Pentapetalae</taxon>
        <taxon>asterids</taxon>
        <taxon>lamiids</taxon>
        <taxon>Solanales</taxon>
        <taxon>Solanaceae</taxon>
        <taxon>Solanoideae</taxon>
        <taxon>Solaneae</taxon>
        <taxon>Solanum</taxon>
    </lineage>
</organism>
<reference evidence="7 8" key="1">
    <citation type="submission" date="2024-02" db="EMBL/GenBank/DDBJ databases">
        <title>de novo genome assembly of Solanum bulbocastanum strain 11H21.</title>
        <authorList>
            <person name="Hosaka A.J."/>
        </authorList>
    </citation>
    <scope>NUCLEOTIDE SEQUENCE [LARGE SCALE GENOMIC DNA]</scope>
    <source>
        <tissue evidence="7">Young leaves</tissue>
    </source>
</reference>
<feature type="region of interest" description="Disordered" evidence="6">
    <location>
        <begin position="89"/>
        <end position="114"/>
    </location>
</feature>
<dbReference type="GO" id="GO:0140566">
    <property type="term" value="F:histone reader activity"/>
    <property type="evidence" value="ECO:0007669"/>
    <property type="project" value="InterPro"/>
</dbReference>
<keyword evidence="1" id="KW-0479">Metal-binding</keyword>
<keyword evidence="8" id="KW-1185">Reference proteome</keyword>
<dbReference type="InterPro" id="IPR049914">
    <property type="entry name" value="PHD1-3/5-6"/>
</dbReference>
<dbReference type="PANTHER" id="PTHR33304">
    <property type="match status" value="1"/>
</dbReference>
<accession>A0AAN8YD17</accession>
<evidence type="ECO:0000256" key="3">
    <source>
        <dbReference type="ARBA" id="ARBA00022833"/>
    </source>
</evidence>
<name>A0AAN8YD17_SOLBU</name>
<evidence type="ECO:0000256" key="4">
    <source>
        <dbReference type="ARBA" id="ARBA00023015"/>
    </source>
</evidence>
<dbReference type="AlphaFoldDB" id="A0AAN8YD17"/>
<evidence type="ECO:0000256" key="1">
    <source>
        <dbReference type="ARBA" id="ARBA00022723"/>
    </source>
</evidence>
<keyword evidence="2" id="KW-0863">Zinc-finger</keyword>
<dbReference type="PANTHER" id="PTHR33304:SF41">
    <property type="entry name" value="ZINC FINGER PHD-TYPE DOMAIN-CONTAINING PROTEIN"/>
    <property type="match status" value="1"/>
</dbReference>
<evidence type="ECO:0000256" key="2">
    <source>
        <dbReference type="ARBA" id="ARBA00022771"/>
    </source>
</evidence>
<gene>
    <name evidence="7" type="ORF">RDI58_015646</name>
</gene>
<dbReference type="EMBL" id="JBANQN010000006">
    <property type="protein sequence ID" value="KAK6787121.1"/>
    <property type="molecule type" value="Genomic_DNA"/>
</dbReference>
<keyword evidence="5" id="KW-0804">Transcription</keyword>
<comment type="caution">
    <text evidence="7">The sequence shown here is derived from an EMBL/GenBank/DDBJ whole genome shotgun (WGS) entry which is preliminary data.</text>
</comment>
<keyword evidence="3" id="KW-0862">Zinc</keyword>
<evidence type="ECO:0000256" key="5">
    <source>
        <dbReference type="ARBA" id="ARBA00023163"/>
    </source>
</evidence>
<sequence length="114" mass="12936">MFSPRGIENEHFKGSKLPASTRICQSIVQPKKHSKFPQRQHINWEYEVRTGKTRYLTVEEALDLLVSIKKYGSLPINIVSSRVVSTKSRKFSKPKGPGASTILEHRSLDVVNES</sequence>
<dbReference type="GO" id="GO:0034244">
    <property type="term" value="P:negative regulation of transcription elongation by RNA polymerase II"/>
    <property type="evidence" value="ECO:0007669"/>
    <property type="project" value="InterPro"/>
</dbReference>
<keyword evidence="4" id="KW-0805">Transcription regulation</keyword>
<evidence type="ECO:0000313" key="7">
    <source>
        <dbReference type="EMBL" id="KAK6787121.1"/>
    </source>
</evidence>
<dbReference type="Proteomes" id="UP001371456">
    <property type="component" value="Unassembled WGS sequence"/>
</dbReference>